<dbReference type="InterPro" id="IPR010987">
    <property type="entry name" value="Glutathione-S-Trfase_C-like"/>
</dbReference>
<dbReference type="Pfam" id="PF00043">
    <property type="entry name" value="GST_C"/>
    <property type="match status" value="1"/>
</dbReference>
<feature type="domain" description="GST N-terminal" evidence="3">
    <location>
        <begin position="5"/>
        <end position="86"/>
    </location>
</feature>
<sequence>MSATKPIILYTTARGPIPWRVTIILEELKVPYESKYLETSDMNTESYKSLNPNAKVPAIEDPNTGIRLFEAGAIILYLLDTYDTSGALHSLSGPDKYLELAWMQFQASEQNMYYTQHAWFLYKHPEHVQSALDRYEWTIKRTIGMLDEYLKKTGKSYLVGDKVTFADLVFVVTNELVPQLLPGYDPSEEFPHYAKWNTALVERLSFKKIAAERAAVGQPLGVVDQKHIDEYIWRNDPNHKW</sequence>
<dbReference type="PROSITE" id="PS50404">
    <property type="entry name" value="GST_NTER"/>
    <property type="match status" value="1"/>
</dbReference>
<dbReference type="EMBL" id="JAELUR010000016">
    <property type="protein sequence ID" value="KAG7423285.1"/>
    <property type="molecule type" value="Genomic_DNA"/>
</dbReference>
<dbReference type="InterPro" id="IPR004046">
    <property type="entry name" value="GST_C"/>
</dbReference>
<dbReference type="SFLD" id="SFLDS00019">
    <property type="entry name" value="Glutathione_Transferase_(cytos"/>
    <property type="match status" value="1"/>
</dbReference>
<dbReference type="PANTHER" id="PTHR44051:SF3">
    <property type="entry name" value="TRANSCRIPTIONAL REGULATOR URE2"/>
    <property type="match status" value="1"/>
</dbReference>
<evidence type="ECO:0000313" key="6">
    <source>
        <dbReference type="Proteomes" id="UP000693942"/>
    </source>
</evidence>
<dbReference type="InterPro" id="IPR004045">
    <property type="entry name" value="Glutathione_S-Trfase_N"/>
</dbReference>
<evidence type="ECO:0000256" key="2">
    <source>
        <dbReference type="RuleBase" id="RU003494"/>
    </source>
</evidence>
<organism evidence="5 6">
    <name type="scientific">Fusarium oxysporum f. sp. raphani</name>
    <dbReference type="NCBI Taxonomy" id="96318"/>
    <lineage>
        <taxon>Eukaryota</taxon>
        <taxon>Fungi</taxon>
        <taxon>Dikarya</taxon>
        <taxon>Ascomycota</taxon>
        <taxon>Pezizomycotina</taxon>
        <taxon>Sordariomycetes</taxon>
        <taxon>Hypocreomycetidae</taxon>
        <taxon>Hypocreales</taxon>
        <taxon>Nectriaceae</taxon>
        <taxon>Fusarium</taxon>
        <taxon>Fusarium oxysporum species complex</taxon>
    </lineage>
</organism>
<dbReference type="SFLD" id="SFLDG00358">
    <property type="entry name" value="Main_(cytGST)"/>
    <property type="match status" value="1"/>
</dbReference>
<dbReference type="InterPro" id="IPR040079">
    <property type="entry name" value="Glutathione_S-Trfase"/>
</dbReference>
<dbReference type="PROSITE" id="PS50405">
    <property type="entry name" value="GST_CTER"/>
    <property type="match status" value="1"/>
</dbReference>
<name>A0A8J5PNY4_FUSOX</name>
<evidence type="ECO:0000256" key="1">
    <source>
        <dbReference type="ARBA" id="ARBA00007409"/>
    </source>
</evidence>
<dbReference type="AlphaFoldDB" id="A0A8J5PNY4"/>
<evidence type="ECO:0000259" key="3">
    <source>
        <dbReference type="PROSITE" id="PS50404"/>
    </source>
</evidence>
<dbReference type="Pfam" id="PF02798">
    <property type="entry name" value="GST_N"/>
    <property type="match status" value="1"/>
</dbReference>
<evidence type="ECO:0000313" key="5">
    <source>
        <dbReference type="EMBL" id="KAG7423285.1"/>
    </source>
</evidence>
<evidence type="ECO:0000259" key="4">
    <source>
        <dbReference type="PROSITE" id="PS50405"/>
    </source>
</evidence>
<comment type="caution">
    <text evidence="5">The sequence shown here is derived from an EMBL/GenBank/DDBJ whole genome shotgun (WGS) entry which is preliminary data.</text>
</comment>
<comment type="similarity">
    <text evidence="1 2">Belongs to the GST superfamily.</text>
</comment>
<gene>
    <name evidence="5" type="primary">OpS6-0</name>
    <name evidence="5" type="ORF">Forpi1262_v015699</name>
</gene>
<reference evidence="5" key="1">
    <citation type="submission" date="2021-04" db="EMBL/GenBank/DDBJ databases">
        <title>First draft genome resource for Brassicaceae pathogens Fusarium oxysporum f. sp. raphani and Fusarium oxysporum f. sp. rapae.</title>
        <authorList>
            <person name="Asai S."/>
        </authorList>
    </citation>
    <scope>NUCLEOTIDE SEQUENCE</scope>
    <source>
        <strain evidence="5">Tf1262</strain>
    </source>
</reference>
<dbReference type="PANTHER" id="PTHR44051">
    <property type="entry name" value="GLUTATHIONE S-TRANSFERASE-RELATED"/>
    <property type="match status" value="1"/>
</dbReference>
<dbReference type="Proteomes" id="UP000693942">
    <property type="component" value="Unassembled WGS sequence"/>
</dbReference>
<proteinExistence type="inferred from homology"/>
<feature type="domain" description="GST C-terminal" evidence="4">
    <location>
        <begin position="92"/>
        <end position="220"/>
    </location>
</feature>
<protein>
    <submittedName>
        <fullName evidence="5">Glutathione S-transferase-like protein OpS6</fullName>
    </submittedName>
</protein>
<accession>A0A8J5PNY4</accession>